<evidence type="ECO:0000256" key="8">
    <source>
        <dbReference type="ARBA" id="ARBA00023157"/>
    </source>
</evidence>
<dbReference type="GO" id="GO:0004930">
    <property type="term" value="F:G protein-coupled receptor activity"/>
    <property type="evidence" value="ECO:0007669"/>
    <property type="project" value="UniProtKB-KW"/>
</dbReference>
<keyword evidence="6 12" id="KW-0297">G-protein coupled receptor</keyword>
<evidence type="ECO:0000256" key="9">
    <source>
        <dbReference type="ARBA" id="ARBA00023170"/>
    </source>
</evidence>
<dbReference type="PRINTS" id="PR00237">
    <property type="entry name" value="GPCRRHODOPSN"/>
</dbReference>
<evidence type="ECO:0000256" key="11">
    <source>
        <dbReference type="ARBA" id="ARBA00023224"/>
    </source>
</evidence>
<feature type="transmembrane region" description="Helical" evidence="14">
    <location>
        <begin position="38"/>
        <end position="60"/>
    </location>
</feature>
<feature type="region of interest" description="Disordered" evidence="13">
    <location>
        <begin position="437"/>
        <end position="544"/>
    </location>
</feature>
<comment type="subcellular location">
    <subcellularLocation>
        <location evidence="1">Cell membrane</location>
        <topology evidence="1">Multi-pass membrane protein</topology>
    </subcellularLocation>
</comment>
<keyword evidence="9 12" id="KW-0675">Receptor</keyword>
<dbReference type="GO" id="GO:0000082">
    <property type="term" value="P:G1/S transition of mitotic cell cycle"/>
    <property type="evidence" value="ECO:0007669"/>
    <property type="project" value="TreeGrafter"/>
</dbReference>
<feature type="transmembrane region" description="Helical" evidence="14">
    <location>
        <begin position="152"/>
        <end position="172"/>
    </location>
</feature>
<accession>A0A3Q0DR35</accession>
<evidence type="ECO:0000313" key="16">
    <source>
        <dbReference type="Proteomes" id="UP000189704"/>
    </source>
</evidence>
<evidence type="ECO:0000256" key="2">
    <source>
        <dbReference type="ARBA" id="ARBA00010663"/>
    </source>
</evidence>
<dbReference type="SUPFAM" id="SSF81321">
    <property type="entry name" value="Family A G protein-coupled receptor-like"/>
    <property type="match status" value="1"/>
</dbReference>
<dbReference type="PROSITE" id="PS00237">
    <property type="entry name" value="G_PROTEIN_RECEP_F1_1"/>
    <property type="match status" value="1"/>
</dbReference>
<dbReference type="GeneID" id="103257735"/>
<dbReference type="PRINTS" id="PR01563">
    <property type="entry name" value="G2ARECEPTOR"/>
</dbReference>
<dbReference type="AlphaFoldDB" id="A0A3Q0DR35"/>
<comment type="similarity">
    <text evidence="2 12">Belongs to the G-protein coupled receptor 1 family.</text>
</comment>
<sequence length="642" mass="69633">MRKFGNATPVATTSPLATSNHSNSSCTMPYEDSRVVLVVVYSAVCTLGLPANCLTAWLALRQVRQGNVLAVYLFCLALCELLYVGTLPLWIVYILKQHRWMLSMQACRVTAYVFFCNIYVSILFLCCISCDRFLAVVYALESRGHRRQKTAIFISASIFVLVGLVHYPVFVMEDEETCFETSPMDSRTAGYYYTRFAVGFAIPLSVIIFTNHRILRSVQQSVGLSTAQKAKVKHSAVAVVVIFLVCFTPFHLVLLVKAAAFSYYRGDYTAMCAFEASLYTASMVFLCLSTVNGVADPIIYMLTTDHSRQEMSRIHRGWKQWSGQAEATKLTNSRDSEEPRSPTVLISHYGFPRPVHPPGLPQGPGGSLCTPERLVEENCAAGEATDSKLGFLGGKGVTSCAGDTVAWESPAHSQDQHAPWGKHRPPRDALSRARRILPGGLRGPPHACGVPEPAGQARSHASLSDAPTHGPGRGSALPLQRPPGRRRRPTGALSAEREEPWEPAQARSGPAQGDPGAGRAGRAQGDLGVGGAGRDRARGASRPPGWLLDERLQALGQSSALHTVEVLWHVRSSVLVGPSLELLTHQPVLNHQPFSTPPGGFQTSYLASRKACKGIPGLHRRCSLDRWGLGCVVVSASGSAVH</sequence>
<dbReference type="RefSeq" id="XP_021566744.1">
    <property type="nucleotide sequence ID" value="XM_021711069.1"/>
</dbReference>
<evidence type="ECO:0000256" key="10">
    <source>
        <dbReference type="ARBA" id="ARBA00023180"/>
    </source>
</evidence>
<evidence type="ECO:0000256" key="13">
    <source>
        <dbReference type="SAM" id="MobiDB-lite"/>
    </source>
</evidence>
<dbReference type="STRING" id="1868482.ENSTSYP00000010865"/>
<dbReference type="GO" id="GO:0010972">
    <property type="term" value="P:negative regulation of G2/M transition of mitotic cell cycle"/>
    <property type="evidence" value="ECO:0007669"/>
    <property type="project" value="TreeGrafter"/>
</dbReference>
<feature type="region of interest" description="Disordered" evidence="13">
    <location>
        <begin position="409"/>
        <end position="428"/>
    </location>
</feature>
<feature type="transmembrane region" description="Helical" evidence="14">
    <location>
        <begin position="111"/>
        <end position="140"/>
    </location>
</feature>
<dbReference type="Pfam" id="PF00001">
    <property type="entry name" value="7tm_1"/>
    <property type="match status" value="1"/>
</dbReference>
<evidence type="ECO:0000313" key="17">
    <source>
        <dbReference type="RefSeq" id="XP_021566744.1"/>
    </source>
</evidence>
<evidence type="ECO:0000256" key="6">
    <source>
        <dbReference type="ARBA" id="ARBA00023040"/>
    </source>
</evidence>
<keyword evidence="5 14" id="KW-1133">Transmembrane helix</keyword>
<feature type="domain" description="G-protein coupled receptors family 1 profile" evidence="15">
    <location>
        <begin position="51"/>
        <end position="300"/>
    </location>
</feature>
<evidence type="ECO:0000256" key="4">
    <source>
        <dbReference type="ARBA" id="ARBA00022692"/>
    </source>
</evidence>
<evidence type="ECO:0000256" key="3">
    <source>
        <dbReference type="ARBA" id="ARBA00022475"/>
    </source>
</evidence>
<evidence type="ECO:0000256" key="12">
    <source>
        <dbReference type="RuleBase" id="RU000688"/>
    </source>
</evidence>
<dbReference type="Proteomes" id="UP000189704">
    <property type="component" value="Unplaced"/>
</dbReference>
<reference evidence="17" key="1">
    <citation type="submission" date="2025-08" db="UniProtKB">
        <authorList>
            <consortium name="RefSeq"/>
        </authorList>
    </citation>
    <scope>IDENTIFICATION</scope>
</reference>
<dbReference type="InterPro" id="IPR000276">
    <property type="entry name" value="GPCR_Rhodpsn"/>
</dbReference>
<evidence type="ECO:0000256" key="14">
    <source>
        <dbReference type="SAM" id="Phobius"/>
    </source>
</evidence>
<dbReference type="InterPro" id="IPR005388">
    <property type="entry name" value="G2A_lysphc_rcpt"/>
</dbReference>
<dbReference type="GO" id="GO:0005886">
    <property type="term" value="C:plasma membrane"/>
    <property type="evidence" value="ECO:0007669"/>
    <property type="project" value="UniProtKB-SubCell"/>
</dbReference>
<dbReference type="KEGG" id="csyr:103257735"/>
<keyword evidence="16" id="KW-1185">Reference proteome</keyword>
<dbReference type="CTD" id="29933"/>
<keyword evidence="7 14" id="KW-0472">Membrane</keyword>
<keyword evidence="8" id="KW-1015">Disulfide bond</keyword>
<name>A0A3Q0DR35_CARSF</name>
<evidence type="ECO:0000256" key="5">
    <source>
        <dbReference type="ARBA" id="ARBA00022989"/>
    </source>
</evidence>
<feature type="transmembrane region" description="Helical" evidence="14">
    <location>
        <begin position="69"/>
        <end position="91"/>
    </location>
</feature>
<dbReference type="Gene3D" id="1.20.1070.10">
    <property type="entry name" value="Rhodopsin 7-helix transmembrane proteins"/>
    <property type="match status" value="1"/>
</dbReference>
<keyword evidence="4 12" id="KW-0812">Transmembrane</keyword>
<gene>
    <name evidence="17" type="primary">GPR132</name>
</gene>
<dbReference type="InterPro" id="IPR017452">
    <property type="entry name" value="GPCR_Rhodpsn_7TM"/>
</dbReference>
<evidence type="ECO:0000259" key="15">
    <source>
        <dbReference type="PROSITE" id="PS50262"/>
    </source>
</evidence>
<keyword evidence="3" id="KW-1003">Cell membrane</keyword>
<keyword evidence="11 12" id="KW-0807">Transducer</keyword>
<protein>
    <submittedName>
        <fullName evidence="17">Probable G-protein coupled receptor 132</fullName>
    </submittedName>
</protein>
<feature type="transmembrane region" description="Helical" evidence="14">
    <location>
        <begin position="236"/>
        <end position="256"/>
    </location>
</feature>
<feature type="transmembrane region" description="Helical" evidence="14">
    <location>
        <begin position="276"/>
        <end position="303"/>
    </location>
</feature>
<dbReference type="PANTHER" id="PTHR24234:SF7">
    <property type="entry name" value="G-PROTEIN COUPLED RECEPTOR 132-RELATED"/>
    <property type="match status" value="1"/>
</dbReference>
<dbReference type="FunFam" id="1.20.1070.10:FF:000065">
    <property type="entry name" value="G-protein coupled receptor 4"/>
    <property type="match status" value="1"/>
</dbReference>
<keyword evidence="10" id="KW-0325">Glycoprotein</keyword>
<organism evidence="16 17">
    <name type="scientific">Carlito syrichta</name>
    <name type="common">Philippine tarsier</name>
    <name type="synonym">Tarsius syrichta</name>
    <dbReference type="NCBI Taxonomy" id="1868482"/>
    <lineage>
        <taxon>Eukaryota</taxon>
        <taxon>Metazoa</taxon>
        <taxon>Chordata</taxon>
        <taxon>Craniata</taxon>
        <taxon>Vertebrata</taxon>
        <taxon>Euteleostomi</taxon>
        <taxon>Mammalia</taxon>
        <taxon>Eutheria</taxon>
        <taxon>Euarchontoglires</taxon>
        <taxon>Primates</taxon>
        <taxon>Haplorrhini</taxon>
        <taxon>Tarsiiformes</taxon>
        <taxon>Tarsiidae</taxon>
        <taxon>Carlito</taxon>
    </lineage>
</organism>
<dbReference type="OrthoDB" id="8953154at2759"/>
<feature type="transmembrane region" description="Helical" evidence="14">
    <location>
        <begin position="192"/>
        <end position="215"/>
    </location>
</feature>
<dbReference type="CDD" id="cd15364">
    <property type="entry name" value="7tmA_GPR132_G2A"/>
    <property type="match status" value="1"/>
</dbReference>
<evidence type="ECO:0000256" key="7">
    <source>
        <dbReference type="ARBA" id="ARBA00023136"/>
    </source>
</evidence>
<dbReference type="PANTHER" id="PTHR24234">
    <property type="entry name" value="LYSOPHOSPHATIDIC ACID RECEPTOR 5/SPHINGOSYLPHOSPHORYLCHOLINE RECEPTOR"/>
    <property type="match status" value="1"/>
</dbReference>
<evidence type="ECO:0000256" key="1">
    <source>
        <dbReference type="ARBA" id="ARBA00004651"/>
    </source>
</evidence>
<dbReference type="PROSITE" id="PS50262">
    <property type="entry name" value="G_PROTEIN_RECEP_F1_2"/>
    <property type="match status" value="1"/>
</dbReference>
<proteinExistence type="inferred from homology"/>